<keyword evidence="2 6" id="KW-0698">rRNA processing</keyword>
<dbReference type="Gene3D" id="1.10.150.170">
    <property type="entry name" value="Putative methyltransferase TM0872, insert domain"/>
    <property type="match status" value="1"/>
</dbReference>
<keyword evidence="6" id="KW-0963">Cytoplasm</keyword>
<dbReference type="PIRSF" id="PIRSF004486">
    <property type="entry name" value="MraW"/>
    <property type="match status" value="1"/>
</dbReference>
<dbReference type="HAMAP" id="MF_01007">
    <property type="entry name" value="16SrRNA_methyltr_H"/>
    <property type="match status" value="1"/>
</dbReference>
<name>A0ABP9CZ76_9ACTN</name>
<dbReference type="InterPro" id="IPR002903">
    <property type="entry name" value="RsmH"/>
</dbReference>
<dbReference type="Proteomes" id="UP001500839">
    <property type="component" value="Unassembled WGS sequence"/>
</dbReference>
<comment type="similarity">
    <text evidence="1 6">Belongs to the methyltransferase superfamily. RsmH family.</text>
</comment>
<evidence type="ECO:0000256" key="6">
    <source>
        <dbReference type="HAMAP-Rule" id="MF_01007"/>
    </source>
</evidence>
<comment type="subcellular location">
    <subcellularLocation>
        <location evidence="6">Cytoplasm</location>
    </subcellularLocation>
</comment>
<organism evidence="7 8">
    <name type="scientific">Tomitella cavernea</name>
    <dbReference type="NCBI Taxonomy" id="1387982"/>
    <lineage>
        <taxon>Bacteria</taxon>
        <taxon>Bacillati</taxon>
        <taxon>Actinomycetota</taxon>
        <taxon>Actinomycetes</taxon>
        <taxon>Mycobacteriales</taxon>
        <taxon>Tomitella</taxon>
    </lineage>
</organism>
<dbReference type="SUPFAM" id="SSF53335">
    <property type="entry name" value="S-adenosyl-L-methionine-dependent methyltransferases"/>
    <property type="match status" value="1"/>
</dbReference>
<accession>A0ABP9CZ76</accession>
<reference evidence="8" key="1">
    <citation type="journal article" date="2019" name="Int. J. Syst. Evol. Microbiol.">
        <title>The Global Catalogue of Microorganisms (GCM) 10K type strain sequencing project: providing services to taxonomists for standard genome sequencing and annotation.</title>
        <authorList>
            <consortium name="The Broad Institute Genomics Platform"/>
            <consortium name="The Broad Institute Genome Sequencing Center for Infectious Disease"/>
            <person name="Wu L."/>
            <person name="Ma J."/>
        </authorList>
    </citation>
    <scope>NUCLEOTIDE SEQUENCE [LARGE SCALE GENOMIC DNA]</scope>
    <source>
        <strain evidence="8">JCM 18542</strain>
    </source>
</reference>
<comment type="catalytic activity">
    <reaction evidence="6">
        <text>cytidine(1402) in 16S rRNA + S-adenosyl-L-methionine = N(4)-methylcytidine(1402) in 16S rRNA + S-adenosyl-L-homocysteine + H(+)</text>
        <dbReference type="Rhea" id="RHEA:42928"/>
        <dbReference type="Rhea" id="RHEA-COMP:10286"/>
        <dbReference type="Rhea" id="RHEA-COMP:10287"/>
        <dbReference type="ChEBI" id="CHEBI:15378"/>
        <dbReference type="ChEBI" id="CHEBI:57856"/>
        <dbReference type="ChEBI" id="CHEBI:59789"/>
        <dbReference type="ChEBI" id="CHEBI:74506"/>
        <dbReference type="ChEBI" id="CHEBI:82748"/>
        <dbReference type="EC" id="2.1.1.199"/>
    </reaction>
</comment>
<protein>
    <recommendedName>
        <fullName evidence="6">Ribosomal RNA small subunit methyltransferase H</fullName>
        <ecNumber evidence="6">2.1.1.199</ecNumber>
    </recommendedName>
    <alternativeName>
        <fullName evidence="6">16S rRNA m(4)C1402 methyltransferase</fullName>
    </alternativeName>
    <alternativeName>
        <fullName evidence="6">rRNA (cytosine-N(4)-)-methyltransferase RsmH</fullName>
    </alternativeName>
</protein>
<feature type="binding site" evidence="6">
    <location>
        <position position="127"/>
    </location>
    <ligand>
        <name>S-adenosyl-L-methionine</name>
        <dbReference type="ChEBI" id="CHEBI:59789"/>
    </ligand>
</feature>
<evidence type="ECO:0000256" key="1">
    <source>
        <dbReference type="ARBA" id="ARBA00010396"/>
    </source>
</evidence>
<keyword evidence="4 6" id="KW-0808">Transferase</keyword>
<evidence type="ECO:0000256" key="4">
    <source>
        <dbReference type="ARBA" id="ARBA00022679"/>
    </source>
</evidence>
<dbReference type="NCBIfam" id="TIGR00006">
    <property type="entry name" value="16S rRNA (cytosine(1402)-N(4))-methyltransferase RsmH"/>
    <property type="match status" value="1"/>
</dbReference>
<dbReference type="Pfam" id="PF01795">
    <property type="entry name" value="Methyltransf_5"/>
    <property type="match status" value="1"/>
</dbReference>
<comment type="caution">
    <text evidence="7">The sequence shown here is derived from an EMBL/GenBank/DDBJ whole genome shotgun (WGS) entry which is preliminary data.</text>
</comment>
<feature type="binding site" evidence="6">
    <location>
        <position position="69"/>
    </location>
    <ligand>
        <name>S-adenosyl-L-methionine</name>
        <dbReference type="ChEBI" id="CHEBI:59789"/>
    </ligand>
</feature>
<keyword evidence="8" id="KW-1185">Reference proteome</keyword>
<dbReference type="PANTHER" id="PTHR11265">
    <property type="entry name" value="S-ADENOSYL-METHYLTRANSFERASE MRAW"/>
    <property type="match status" value="1"/>
</dbReference>
<dbReference type="InterPro" id="IPR029063">
    <property type="entry name" value="SAM-dependent_MTases_sf"/>
</dbReference>
<comment type="function">
    <text evidence="6">Specifically methylates the N4 position of cytidine in position 1402 (C1402) of 16S rRNA.</text>
</comment>
<dbReference type="InterPro" id="IPR023397">
    <property type="entry name" value="SAM-dep_MeTrfase_MraW_recog"/>
</dbReference>
<sequence>MTDGAGSVRRRSGEFGHVPVLLHRAADLLGPAIEAAGERAVFVDCTLGMGGHSEYFLKHFPGLRVIGLDRDTQAIDTASRRLADFAGRFTAVHTRYDGIAEALGAAGIAEQRRVDAILFDLGVSSLQLDESERGFAYSVDAPLDMRMDPSSELTAATVVNTYAVADLRRILSTYGEERFAAKIAAAIVRRRADASLRTTGQLVELLYDVIPAGARRTGGHPAKRTFQALRIEVNGELDSLRAAVPAALDALTVGGRVAFMSYQSLEDRIVKRALAERSRSRSPQDLPVELPGTGPEFQLVTRGAERATEEEIAENPRSAPVRLRCARRIAGS</sequence>
<evidence type="ECO:0000313" key="7">
    <source>
        <dbReference type="EMBL" id="GAA4817822.1"/>
    </source>
</evidence>
<keyword evidence="5 6" id="KW-0949">S-adenosyl-L-methionine</keyword>
<dbReference type="EMBL" id="BAABKQ010000001">
    <property type="protein sequence ID" value="GAA4817822.1"/>
    <property type="molecule type" value="Genomic_DNA"/>
</dbReference>
<evidence type="ECO:0000256" key="3">
    <source>
        <dbReference type="ARBA" id="ARBA00022603"/>
    </source>
</evidence>
<gene>
    <name evidence="6 7" type="primary">rsmH</name>
    <name evidence="7" type="ORF">GCM10023353_25830</name>
</gene>
<keyword evidence="3 6" id="KW-0489">Methyltransferase</keyword>
<dbReference type="Gene3D" id="3.40.50.150">
    <property type="entry name" value="Vaccinia Virus protein VP39"/>
    <property type="match status" value="1"/>
</dbReference>
<evidence type="ECO:0000256" key="5">
    <source>
        <dbReference type="ARBA" id="ARBA00022691"/>
    </source>
</evidence>
<dbReference type="RefSeq" id="WP_200172520.1">
    <property type="nucleotide sequence ID" value="NZ_BAABKQ010000001.1"/>
</dbReference>
<evidence type="ECO:0000256" key="2">
    <source>
        <dbReference type="ARBA" id="ARBA00022552"/>
    </source>
</evidence>
<feature type="binding site" evidence="6">
    <location>
        <position position="120"/>
    </location>
    <ligand>
        <name>S-adenosyl-L-methionine</name>
        <dbReference type="ChEBI" id="CHEBI:59789"/>
    </ligand>
</feature>
<evidence type="ECO:0000313" key="8">
    <source>
        <dbReference type="Proteomes" id="UP001500839"/>
    </source>
</evidence>
<dbReference type="PANTHER" id="PTHR11265:SF0">
    <property type="entry name" value="12S RRNA N4-METHYLCYTIDINE METHYLTRANSFERASE"/>
    <property type="match status" value="1"/>
</dbReference>
<dbReference type="SUPFAM" id="SSF81799">
    <property type="entry name" value="Putative methyltransferase TM0872, insert domain"/>
    <property type="match status" value="1"/>
</dbReference>
<proteinExistence type="inferred from homology"/>
<feature type="binding site" evidence="6">
    <location>
        <begin position="50"/>
        <end position="52"/>
    </location>
    <ligand>
        <name>S-adenosyl-L-methionine</name>
        <dbReference type="ChEBI" id="CHEBI:59789"/>
    </ligand>
</feature>
<dbReference type="EC" id="2.1.1.199" evidence="6"/>
<feature type="binding site" evidence="6">
    <location>
        <position position="96"/>
    </location>
    <ligand>
        <name>S-adenosyl-L-methionine</name>
        <dbReference type="ChEBI" id="CHEBI:59789"/>
    </ligand>
</feature>